<protein>
    <submittedName>
        <fullName evidence="1">Uncharacterized protein</fullName>
    </submittedName>
</protein>
<proteinExistence type="predicted"/>
<dbReference type="EMBL" id="CP061038">
    <property type="protein sequence ID" value="QNQ09663.1"/>
    <property type="molecule type" value="Genomic_DNA"/>
</dbReference>
<name>A0A7H0LJ10_9SPHN</name>
<dbReference type="KEGG" id="spap:H3Z74_24095"/>
<evidence type="ECO:0000313" key="2">
    <source>
        <dbReference type="Proteomes" id="UP000516148"/>
    </source>
</evidence>
<dbReference type="RefSeq" id="WP_187761974.1">
    <property type="nucleotide sequence ID" value="NZ_CP061038.1"/>
</dbReference>
<evidence type="ECO:0000313" key="1">
    <source>
        <dbReference type="EMBL" id="QNQ09663.1"/>
    </source>
</evidence>
<dbReference type="Proteomes" id="UP000516148">
    <property type="component" value="Chromosome"/>
</dbReference>
<reference evidence="1 2" key="1">
    <citation type="submission" date="2020-09" db="EMBL/GenBank/DDBJ databases">
        <title>Sphingomonas sp., a new species isolated from pork steak.</title>
        <authorList>
            <person name="Heidler von Heilborn D."/>
        </authorList>
    </citation>
    <scope>NUCLEOTIDE SEQUENCE [LARGE SCALE GENOMIC DNA]</scope>
    <source>
        <strain evidence="2">S8-3T</strain>
    </source>
</reference>
<dbReference type="AlphaFoldDB" id="A0A7H0LJ10"/>
<keyword evidence="2" id="KW-1185">Reference proteome</keyword>
<sequence length="88" mass="9590">MTSARRLLEDMIGELADSMIALPETQAGGGLRTTRIELTLPVETRVTRGPAGLRIEADMPRTHTRTDFDLPVGRFTLTLAEVPVEAVS</sequence>
<gene>
    <name evidence="1" type="ORF">H3Z74_24095</name>
</gene>
<organism evidence="1 2">
    <name type="scientific">Sphingomonas alpina</name>
    <dbReference type="NCBI Taxonomy" id="653931"/>
    <lineage>
        <taxon>Bacteria</taxon>
        <taxon>Pseudomonadati</taxon>
        <taxon>Pseudomonadota</taxon>
        <taxon>Alphaproteobacteria</taxon>
        <taxon>Sphingomonadales</taxon>
        <taxon>Sphingomonadaceae</taxon>
        <taxon>Sphingomonas</taxon>
    </lineage>
</organism>
<accession>A0A7H0LJ10</accession>